<dbReference type="GO" id="GO:0015074">
    <property type="term" value="P:DNA integration"/>
    <property type="evidence" value="ECO:0007669"/>
    <property type="project" value="UniProtKB-KW"/>
</dbReference>
<dbReference type="GO" id="GO:0006310">
    <property type="term" value="P:DNA recombination"/>
    <property type="evidence" value="ECO:0007669"/>
    <property type="project" value="UniProtKB-KW"/>
</dbReference>
<evidence type="ECO:0000313" key="5">
    <source>
        <dbReference type="Proteomes" id="UP000057737"/>
    </source>
</evidence>
<proteinExistence type="predicted"/>
<dbReference type="PANTHER" id="PTHR30349:SF64">
    <property type="entry name" value="PROPHAGE INTEGRASE INTD-RELATED"/>
    <property type="match status" value="1"/>
</dbReference>
<sequence length="399" mass="45158">MTIMTTKRKHLYRKPVPLKTGSFYVYFRHPKTGKLTPLPQDEESAAFGVAYDNLLASLTAKPRDPNVRIKRNVDTGNVKYLPGTLGWFVEQYLGSEAFNPDSKKAYAKGTRDNYRRALDLLKARLGAGTLADLDQEAVEVYSAEIARQHGPSAGDDQIAMISNLWQFATGFREFKRKGRINPTTRITRHYEHDGEGHLAWTEDAIEKFDSDCPWHLKFVRMGLHYTGQRGGDVVKMKWEDFDGKRLHVVQEKTGKKLWLNCPKPLLEVLKREQRRTNREHIFHHAYDAPYANAQTLSHAIRNRLHDLGLTDFTMHGLRKNAGMELALAGCTVPEIMAVLGHKTPKMALFYCQQAQQATMNENAVVKWDAAIEAGAARKAATKRAQFAVIGKLGNTQRKA</sequence>
<dbReference type="Pfam" id="PF00589">
    <property type="entry name" value="Phage_integrase"/>
    <property type="match status" value="1"/>
</dbReference>
<reference evidence="4 5" key="1">
    <citation type="submission" date="2015-11" db="EMBL/GenBank/DDBJ databases">
        <title>Draft Genome Sequence of the Strain BR 10303 (Bradyrhizobium sp.) isolated from nodules of Centrolobium paraense.</title>
        <authorList>
            <person name="Zelli J.E."/>
            <person name="Simoes-Araujo J.L."/>
            <person name="Barauna A.C."/>
            <person name="Silva K."/>
        </authorList>
    </citation>
    <scope>NUCLEOTIDE SEQUENCE [LARGE SCALE GENOMIC DNA]</scope>
    <source>
        <strain evidence="4 5">BR 10303</strain>
    </source>
</reference>
<protein>
    <recommendedName>
        <fullName evidence="3">Tyr recombinase domain-containing protein</fullName>
    </recommendedName>
</protein>
<dbReference type="GO" id="GO:0003677">
    <property type="term" value="F:DNA binding"/>
    <property type="evidence" value="ECO:0007669"/>
    <property type="project" value="InterPro"/>
</dbReference>
<gene>
    <name evidence="4" type="ORF">AS156_30860</name>
</gene>
<evidence type="ECO:0000259" key="3">
    <source>
        <dbReference type="PROSITE" id="PS51898"/>
    </source>
</evidence>
<dbReference type="AlphaFoldDB" id="A0A109K2T9"/>
<dbReference type="InterPro" id="IPR050090">
    <property type="entry name" value="Tyrosine_recombinase_XerCD"/>
</dbReference>
<evidence type="ECO:0000313" key="4">
    <source>
        <dbReference type="EMBL" id="KWV59648.1"/>
    </source>
</evidence>
<organism evidence="4 5">
    <name type="scientific">Bradyrhizobium macuxiense</name>
    <dbReference type="NCBI Taxonomy" id="1755647"/>
    <lineage>
        <taxon>Bacteria</taxon>
        <taxon>Pseudomonadati</taxon>
        <taxon>Pseudomonadota</taxon>
        <taxon>Alphaproteobacteria</taxon>
        <taxon>Hyphomicrobiales</taxon>
        <taxon>Nitrobacteraceae</taxon>
        <taxon>Bradyrhizobium</taxon>
    </lineage>
</organism>
<dbReference type="InterPro" id="IPR011010">
    <property type="entry name" value="DNA_brk_join_enz"/>
</dbReference>
<keyword evidence="5" id="KW-1185">Reference proteome</keyword>
<feature type="domain" description="Tyr recombinase" evidence="3">
    <location>
        <begin position="195"/>
        <end position="363"/>
    </location>
</feature>
<evidence type="ECO:0000256" key="2">
    <source>
        <dbReference type="ARBA" id="ARBA00023172"/>
    </source>
</evidence>
<dbReference type="EMBL" id="LNCU01000029">
    <property type="protein sequence ID" value="KWV59648.1"/>
    <property type="molecule type" value="Genomic_DNA"/>
</dbReference>
<dbReference type="InterPro" id="IPR002104">
    <property type="entry name" value="Integrase_catalytic"/>
</dbReference>
<dbReference type="Gene3D" id="1.10.443.10">
    <property type="entry name" value="Intergrase catalytic core"/>
    <property type="match status" value="1"/>
</dbReference>
<keyword evidence="1" id="KW-0229">DNA integration</keyword>
<dbReference type="OrthoDB" id="8201432at2"/>
<dbReference type="RefSeq" id="WP_066501522.1">
    <property type="nucleotide sequence ID" value="NZ_LNCU01000029.1"/>
</dbReference>
<evidence type="ECO:0000256" key="1">
    <source>
        <dbReference type="ARBA" id="ARBA00022908"/>
    </source>
</evidence>
<name>A0A109K2T9_9BRAD</name>
<dbReference type="PANTHER" id="PTHR30349">
    <property type="entry name" value="PHAGE INTEGRASE-RELATED"/>
    <property type="match status" value="1"/>
</dbReference>
<keyword evidence="2" id="KW-0233">DNA recombination</keyword>
<dbReference type="SUPFAM" id="SSF56349">
    <property type="entry name" value="DNA breaking-rejoining enzymes"/>
    <property type="match status" value="1"/>
</dbReference>
<comment type="caution">
    <text evidence="4">The sequence shown here is derived from an EMBL/GenBank/DDBJ whole genome shotgun (WGS) entry which is preliminary data.</text>
</comment>
<dbReference type="Proteomes" id="UP000057737">
    <property type="component" value="Unassembled WGS sequence"/>
</dbReference>
<dbReference type="InterPro" id="IPR013762">
    <property type="entry name" value="Integrase-like_cat_sf"/>
</dbReference>
<dbReference type="PROSITE" id="PS51898">
    <property type="entry name" value="TYR_RECOMBINASE"/>
    <property type="match status" value="1"/>
</dbReference>
<accession>A0A109K2T9</accession>